<name>A0A9J6RA19_9BACI</name>
<feature type="compositionally biased region" description="Acidic residues" evidence="1">
    <location>
        <begin position="44"/>
        <end position="80"/>
    </location>
</feature>
<protein>
    <submittedName>
        <fullName evidence="3">Uncharacterized protein</fullName>
    </submittedName>
</protein>
<dbReference type="EMBL" id="JAPRAT010000005">
    <property type="protein sequence ID" value="MCZ0702429.1"/>
    <property type="molecule type" value="Genomic_DNA"/>
</dbReference>
<evidence type="ECO:0000256" key="1">
    <source>
        <dbReference type="SAM" id="MobiDB-lite"/>
    </source>
</evidence>
<comment type="caution">
    <text evidence="3">The sequence shown here is derived from an EMBL/GenBank/DDBJ whole genome shotgun (WGS) entry which is preliminary data.</text>
</comment>
<reference evidence="3" key="1">
    <citation type="submission" date="2022-11" db="EMBL/GenBank/DDBJ databases">
        <title>WGS of Natronobacillus azotifigens 24KS-1, an anaerobic diazotrophic haloalkaliphile from soda-rich habitats.</title>
        <authorList>
            <person name="Sorokin D.Y."/>
            <person name="Merkel A.Y."/>
        </authorList>
    </citation>
    <scope>NUCLEOTIDE SEQUENCE</scope>
    <source>
        <strain evidence="3">24KS-1</strain>
    </source>
</reference>
<keyword evidence="2" id="KW-0812">Transmembrane</keyword>
<evidence type="ECO:0000313" key="3">
    <source>
        <dbReference type="EMBL" id="MCZ0702429.1"/>
    </source>
</evidence>
<evidence type="ECO:0000313" key="4">
    <source>
        <dbReference type="Proteomes" id="UP001084197"/>
    </source>
</evidence>
<feature type="transmembrane region" description="Helical" evidence="2">
    <location>
        <begin position="12"/>
        <end position="30"/>
    </location>
</feature>
<accession>A0A9J6RA19</accession>
<keyword evidence="4" id="KW-1185">Reference proteome</keyword>
<dbReference type="AlphaFoldDB" id="A0A9J6RA19"/>
<organism evidence="3 4">
    <name type="scientific">Natronobacillus azotifigens</name>
    <dbReference type="NCBI Taxonomy" id="472978"/>
    <lineage>
        <taxon>Bacteria</taxon>
        <taxon>Bacillati</taxon>
        <taxon>Bacillota</taxon>
        <taxon>Bacilli</taxon>
        <taxon>Bacillales</taxon>
        <taxon>Bacillaceae</taxon>
        <taxon>Natronobacillus</taxon>
    </lineage>
</organism>
<gene>
    <name evidence="3" type="ORF">OWO01_04285</name>
</gene>
<sequence length="250" mass="27352">MEEKRKKAFYRRWWFWVIIAIIVIGMAASGEEDVVQEATPDTGDTIEEDNEDVSGVEDQDEAIDEEIIEDADETEADATDDSAKPDPIDRMTYGSGMYEVGTDIQPGLYRSEGSVNYWARLSGFSGEFDEIIANGNPMGASHVVEIFDHDVAFESSGSGEWYLIDDNYEGELATEFGDGIYIVGVDIEPGRYRSEGGSGSYGYWARLSGFSGGFDDIIANGNPEGSTIVEIDGADQGFETSGNGTWTKVE</sequence>
<evidence type="ECO:0000256" key="2">
    <source>
        <dbReference type="SAM" id="Phobius"/>
    </source>
</evidence>
<dbReference type="Proteomes" id="UP001084197">
    <property type="component" value="Unassembled WGS sequence"/>
</dbReference>
<keyword evidence="2" id="KW-0472">Membrane</keyword>
<keyword evidence="2" id="KW-1133">Transmembrane helix</keyword>
<proteinExistence type="predicted"/>
<feature type="region of interest" description="Disordered" evidence="1">
    <location>
        <begin position="34"/>
        <end position="89"/>
    </location>
</feature>
<dbReference type="RefSeq" id="WP_268779196.1">
    <property type="nucleotide sequence ID" value="NZ_JAPRAT010000005.1"/>
</dbReference>